<proteinExistence type="predicted"/>
<feature type="non-terminal residue" evidence="1">
    <location>
        <position position="109"/>
    </location>
</feature>
<dbReference type="AlphaFoldDB" id="A0A383AMN7"/>
<reference evidence="1" key="1">
    <citation type="submission" date="2018-05" db="EMBL/GenBank/DDBJ databases">
        <authorList>
            <person name="Lanie J.A."/>
            <person name="Ng W.-L."/>
            <person name="Kazmierczak K.M."/>
            <person name="Andrzejewski T.M."/>
            <person name="Davidsen T.M."/>
            <person name="Wayne K.J."/>
            <person name="Tettelin H."/>
            <person name="Glass J.I."/>
            <person name="Rusch D."/>
            <person name="Podicherti R."/>
            <person name="Tsui H.-C.T."/>
            <person name="Winkler M.E."/>
        </authorList>
    </citation>
    <scope>NUCLEOTIDE SEQUENCE</scope>
</reference>
<evidence type="ECO:0000313" key="1">
    <source>
        <dbReference type="EMBL" id="SVE08944.1"/>
    </source>
</evidence>
<protein>
    <submittedName>
        <fullName evidence="1">Uncharacterized protein</fullName>
    </submittedName>
</protein>
<gene>
    <name evidence="1" type="ORF">METZ01_LOCUS461798</name>
</gene>
<name>A0A383AMN7_9ZZZZ</name>
<organism evidence="1">
    <name type="scientific">marine metagenome</name>
    <dbReference type="NCBI Taxonomy" id="408172"/>
    <lineage>
        <taxon>unclassified sequences</taxon>
        <taxon>metagenomes</taxon>
        <taxon>ecological metagenomes</taxon>
    </lineage>
</organism>
<accession>A0A383AMN7</accession>
<dbReference type="EMBL" id="UINC01193360">
    <property type="protein sequence ID" value="SVE08944.1"/>
    <property type="molecule type" value="Genomic_DNA"/>
</dbReference>
<sequence>MLLKETEHEVLIMKILFALYLTLSLLPINSLADRQYQHAYAFLSTPKYPADFNHFDYVNPEANKGGAIRLPQMGNWDNLNPITTKGRLAAGLGFWSRDTNLLWDSLMVP</sequence>
<dbReference type="Gene3D" id="3.40.190.10">
    <property type="entry name" value="Periplasmic binding protein-like II"/>
    <property type="match status" value="1"/>
</dbReference>